<feature type="compositionally biased region" description="Basic residues" evidence="1">
    <location>
        <begin position="49"/>
        <end position="62"/>
    </location>
</feature>
<comment type="caution">
    <text evidence="2">The sequence shown here is derived from an EMBL/GenBank/DDBJ whole genome shotgun (WGS) entry which is preliminary data.</text>
</comment>
<dbReference type="Proteomes" id="UP000288704">
    <property type="component" value="Unassembled WGS sequence"/>
</dbReference>
<reference evidence="2 3" key="1">
    <citation type="submission" date="2018-10" db="EMBL/GenBank/DDBJ databases">
        <title>Genetic determinants and prediction of antibiotic resistance phenotypes in Helicobacter pylori.</title>
        <authorList>
            <person name="Wagner K."/>
        </authorList>
    </citation>
    <scope>NUCLEOTIDE SEQUENCE [LARGE SCALE GENOMIC DNA]</scope>
    <source>
        <strain evidence="2 3">ZH117</strain>
    </source>
</reference>
<dbReference type="RefSeq" id="WP_127979942.1">
    <property type="nucleotide sequence ID" value="NZ_RJIC01000001.1"/>
</dbReference>
<organism evidence="2 3">
    <name type="scientific">Helicobacter pylori</name>
    <name type="common">Campylobacter pylori</name>
    <dbReference type="NCBI Taxonomy" id="210"/>
    <lineage>
        <taxon>Bacteria</taxon>
        <taxon>Pseudomonadati</taxon>
        <taxon>Campylobacterota</taxon>
        <taxon>Epsilonproteobacteria</taxon>
        <taxon>Campylobacterales</taxon>
        <taxon>Helicobacteraceae</taxon>
        <taxon>Helicobacter</taxon>
    </lineage>
</organism>
<protein>
    <recommendedName>
        <fullName evidence="4">Hac prophage II protein</fullName>
    </recommendedName>
</protein>
<feature type="compositionally biased region" description="Polar residues" evidence="1">
    <location>
        <begin position="109"/>
        <end position="120"/>
    </location>
</feature>
<evidence type="ECO:0000313" key="3">
    <source>
        <dbReference type="Proteomes" id="UP000288704"/>
    </source>
</evidence>
<feature type="compositionally biased region" description="Basic and acidic residues" evidence="1">
    <location>
        <begin position="64"/>
        <end position="73"/>
    </location>
</feature>
<gene>
    <name evidence="2" type="ORF">EC574_00060</name>
</gene>
<accession>A0A438ZPC1</accession>
<name>A0A438ZPC1_HELPX</name>
<dbReference type="EMBL" id="RJIC01000001">
    <property type="protein sequence ID" value="RVZ65730.1"/>
    <property type="molecule type" value="Genomic_DNA"/>
</dbReference>
<evidence type="ECO:0000313" key="2">
    <source>
        <dbReference type="EMBL" id="RVZ65730.1"/>
    </source>
</evidence>
<feature type="region of interest" description="Disordered" evidence="1">
    <location>
        <begin position="24"/>
        <end position="120"/>
    </location>
</feature>
<sequence length="120" mass="13417">MRQKNETATSFKELKEITQIMQAQKTNAQKRANANASEITRQSTPKPKGTARAKKSALKPTKKAFSERQKTTIRDNSQASDEQRLKTEQALNSNLRADQSDEAFKQGLATHQSNQKGGQQ</sequence>
<proteinExistence type="predicted"/>
<feature type="compositionally biased region" description="Polar residues" evidence="1">
    <location>
        <begin position="24"/>
        <end position="45"/>
    </location>
</feature>
<dbReference type="AlphaFoldDB" id="A0A438ZPC1"/>
<evidence type="ECO:0000256" key="1">
    <source>
        <dbReference type="SAM" id="MobiDB-lite"/>
    </source>
</evidence>
<evidence type="ECO:0008006" key="4">
    <source>
        <dbReference type="Google" id="ProtNLM"/>
    </source>
</evidence>